<protein>
    <recommendedName>
        <fullName evidence="3">Protein kinase domain-containing protein</fullName>
    </recommendedName>
</protein>
<dbReference type="SUPFAM" id="SSF56112">
    <property type="entry name" value="Protein kinase-like (PK-like)"/>
    <property type="match status" value="1"/>
</dbReference>
<dbReference type="EMBL" id="CP025781">
    <property type="protein sequence ID" value="QBC42679.1"/>
    <property type="molecule type" value="Genomic_DNA"/>
</dbReference>
<reference evidence="1 2" key="1">
    <citation type="submission" date="2018-01" db="EMBL/GenBank/DDBJ databases">
        <title>Genome sequence of Iodobacter sp. strain PCH194 isolated from Indian Trans-Himalaya.</title>
        <authorList>
            <person name="Kumar V."/>
            <person name="Thakur V."/>
            <person name="Kumar S."/>
            <person name="Singh D."/>
        </authorList>
    </citation>
    <scope>NUCLEOTIDE SEQUENCE [LARGE SCALE GENOMIC DNA]</scope>
    <source>
        <strain evidence="1 2">PCH194</strain>
    </source>
</reference>
<evidence type="ECO:0000313" key="1">
    <source>
        <dbReference type="EMBL" id="QBC42679.1"/>
    </source>
</evidence>
<organism evidence="1 2">
    <name type="scientific">Iodobacter fluviatilis</name>
    <dbReference type="NCBI Taxonomy" id="537"/>
    <lineage>
        <taxon>Bacteria</taxon>
        <taxon>Pseudomonadati</taxon>
        <taxon>Pseudomonadota</taxon>
        <taxon>Betaproteobacteria</taxon>
        <taxon>Neisseriales</taxon>
        <taxon>Chitinibacteraceae</taxon>
        <taxon>Iodobacter</taxon>
    </lineage>
</organism>
<evidence type="ECO:0000313" key="2">
    <source>
        <dbReference type="Proteomes" id="UP000515917"/>
    </source>
</evidence>
<sequence length="292" mass="32586">MISLFKAKINISSDNLQSAIVKKSNNKSLSSKTLDKLVKITNTQYEFKNGEAELIFRDKPCINNANTKKISKLIKDIKNIQSIKDNSFIKSQIVSWETNAKQLLEKNSEPKKIKQLLGQGSRGSVYKDGDSILKKTKNLTPNEISHEANMCNEYNLKKGSSQNVATIVGKCIKMPFMSGKTPDTQDTLTGVNSLFQAGFLMGDASPSNFLKTVEGGVEPVDFGLVFKHDELECIDNEVKKNIVSDYIKGGFRYIPNEIKKDYNSCIKKLDNLLGKDSPTRKMNIKVLSKVGF</sequence>
<evidence type="ECO:0008006" key="3">
    <source>
        <dbReference type="Google" id="ProtNLM"/>
    </source>
</evidence>
<dbReference type="AlphaFoldDB" id="A0A7G3G6A5"/>
<dbReference type="KEGG" id="ifl:C1H71_03305"/>
<dbReference type="Proteomes" id="UP000515917">
    <property type="component" value="Chromosome"/>
</dbReference>
<dbReference type="InterPro" id="IPR011009">
    <property type="entry name" value="Kinase-like_dom_sf"/>
</dbReference>
<keyword evidence="2" id="KW-1185">Reference proteome</keyword>
<gene>
    <name evidence="1" type="ORF">C1H71_03305</name>
</gene>
<name>A0A7G3G6A5_9NEIS</name>
<proteinExistence type="predicted"/>
<accession>A0A7G3G6A5</accession>
<dbReference type="RefSeq" id="WP_130105298.1">
    <property type="nucleotide sequence ID" value="NZ_CP025781.1"/>
</dbReference>